<proteinExistence type="predicted"/>
<dbReference type="Pfam" id="PF21012">
    <property type="entry name" value="DUF6850"/>
    <property type="match status" value="1"/>
</dbReference>
<evidence type="ECO:0000259" key="2">
    <source>
        <dbReference type="Pfam" id="PF21012"/>
    </source>
</evidence>
<gene>
    <name evidence="3" type="ORF">D0433_07845</name>
</gene>
<dbReference type="Proteomes" id="UP000266389">
    <property type="component" value="Unassembled WGS sequence"/>
</dbReference>
<protein>
    <recommendedName>
        <fullName evidence="2">DUF6850 domain-containing protein</fullName>
    </recommendedName>
</protein>
<sequence length="516" mass="56392">MTRWRFALWHIGSVLCMELAALAALGQPAAEQLLPFSLNSPTFLAPSLWRDGENAAGLCAVELPTQGRVGTTFAQRNGNFRRPQEPLSVSTLLFFSEGAQRFGNWTTHGTLHYERRLETDVRWSNVHDAYRGTPFIWADSVGGDWQKDLVAFSAALGSPIFLDMVSVGLVADYDVGQGARQSGARPLFRTRNIRLLPSFAFHLSPSLHFGLSATYLSCFEEGEFGTADVSFPQLIYLRGLGTANSTVLNSAERRTFGEGFGLGIHAQGTLGTWQGALGVSFLARQDSTQDLAFSPELNRTAFRFAGRYDERQLSFTLAARYTHADFGAEVCFRGKWREGRGTDPIFLAVNTIDQLQEVSVALDGWQGTSRLYAPLSFGIYASLSLLSRRDILAETDWQRTLLCVQAMLGTAQPLGTSFIVLAHLSGGAGFVTASSYAALRPLALTPILVRPDFLVSAANRFWLALRLALETPVAALGNSTARLVLQGGLLQSPAQLESGERLNARNHFNAGLELIF</sequence>
<organism evidence="3 4">
    <name type="scientific">Candidatus Thermochlorobacter aerophilus</name>
    <dbReference type="NCBI Taxonomy" id="1868324"/>
    <lineage>
        <taxon>Bacteria</taxon>
        <taxon>Pseudomonadati</taxon>
        <taxon>Chlorobiota</taxon>
        <taxon>Chlorobiia</taxon>
        <taxon>Chlorobiales</taxon>
        <taxon>Candidatus Thermochlorobacteriaceae</taxon>
        <taxon>Candidatus Thermochlorobacter</taxon>
    </lineage>
</organism>
<evidence type="ECO:0000313" key="3">
    <source>
        <dbReference type="EMBL" id="RFM24002.1"/>
    </source>
</evidence>
<evidence type="ECO:0000256" key="1">
    <source>
        <dbReference type="SAM" id="SignalP"/>
    </source>
</evidence>
<feature type="signal peptide" evidence="1">
    <location>
        <begin position="1"/>
        <end position="23"/>
    </location>
</feature>
<dbReference type="AlphaFoldDB" id="A0A395LZW7"/>
<accession>A0A395LZW7</accession>
<dbReference type="InterPro" id="IPR049236">
    <property type="entry name" value="DUF6850"/>
</dbReference>
<evidence type="ECO:0000313" key="4">
    <source>
        <dbReference type="Proteomes" id="UP000266389"/>
    </source>
</evidence>
<name>A0A395LZW7_9BACT</name>
<comment type="caution">
    <text evidence="3">The sequence shown here is derived from an EMBL/GenBank/DDBJ whole genome shotgun (WGS) entry which is preliminary data.</text>
</comment>
<dbReference type="EMBL" id="PHFL01000049">
    <property type="protein sequence ID" value="RFM24002.1"/>
    <property type="molecule type" value="Genomic_DNA"/>
</dbReference>
<feature type="domain" description="DUF6850" evidence="2">
    <location>
        <begin position="64"/>
        <end position="516"/>
    </location>
</feature>
<reference evidence="3 4" key="1">
    <citation type="journal article" date="2011" name="ISME J.">
        <title>Community ecology of hot spring cyanobacterial mats: predominant populations and their functional potential.</title>
        <authorList>
            <person name="Klatt C.G."/>
            <person name="Wood J.M."/>
            <person name="Rusch D.B."/>
            <person name="Bateson M.M."/>
            <person name="Hamamura N."/>
            <person name="Heidelberg J.F."/>
            <person name="Grossman A.R."/>
            <person name="Bhaya D."/>
            <person name="Cohan F.M."/>
            <person name="Kuhl M."/>
            <person name="Bryant D.A."/>
            <person name="Ward D.M."/>
        </authorList>
    </citation>
    <scope>NUCLEOTIDE SEQUENCE [LARGE SCALE GENOMIC DNA]</scope>
    <source>
        <strain evidence="3">OS</strain>
    </source>
</reference>
<feature type="chain" id="PRO_5017371607" description="DUF6850 domain-containing protein" evidence="1">
    <location>
        <begin position="24"/>
        <end position="516"/>
    </location>
</feature>
<keyword evidence="1" id="KW-0732">Signal</keyword>